<dbReference type="CDD" id="cd01144">
    <property type="entry name" value="BtuF"/>
    <property type="match status" value="1"/>
</dbReference>
<dbReference type="Gene3D" id="3.40.50.1980">
    <property type="entry name" value="Nitrogenase molybdenum iron protein domain"/>
    <property type="match status" value="2"/>
</dbReference>
<feature type="signal peptide" evidence="2">
    <location>
        <begin position="1"/>
        <end position="26"/>
    </location>
</feature>
<sequence>MKWFGKAAVRGLVAVCGLALQGLAMAAPVSVLDDDGQRITLPAPAQRIVSLAPHTTELLFDAGAGAKVVATVRYGDYPEAAKKLPQVGDAHSLDLEQIAALKPDLIVVWMHGNSARQIERLHALKLPIFHSEPHSLPAIADGMRRLGTLAGTEPAANAAANAFMADLGALRQRYSGRPPVKVFYQIWSKPLMTVNKGHLISDVISLCGGVNVFADQPLLVPTPSVEAVLATQPEVLATGTPDGKPDDSLQPWQGLKAFAPVARNQVIWLTSDEISRHTPRILLGARQMCEGLDAVRAKSK</sequence>
<dbReference type="InterPro" id="IPR054828">
    <property type="entry name" value="Vit_B12_bind_prot"/>
</dbReference>
<evidence type="ECO:0000259" key="3">
    <source>
        <dbReference type="PROSITE" id="PS50983"/>
    </source>
</evidence>
<feature type="chain" id="PRO_5045592603" evidence="2">
    <location>
        <begin position="27"/>
        <end position="300"/>
    </location>
</feature>
<dbReference type="RefSeq" id="WP_141289856.1">
    <property type="nucleotide sequence ID" value="NZ_BAAAEW010000042.1"/>
</dbReference>
<dbReference type="NCBIfam" id="NF038402">
    <property type="entry name" value="TroA_like"/>
    <property type="match status" value="1"/>
</dbReference>
<reference evidence="4 5" key="1">
    <citation type="journal article" date="2019" name="Int. J. Syst. Evol. Microbiol.">
        <title>The Global Catalogue of Microorganisms (GCM) 10K type strain sequencing project: providing services to taxonomists for standard genome sequencing and annotation.</title>
        <authorList>
            <consortium name="The Broad Institute Genomics Platform"/>
            <consortium name="The Broad Institute Genome Sequencing Center for Infectious Disease"/>
            <person name="Wu L."/>
            <person name="Ma J."/>
        </authorList>
    </citation>
    <scope>NUCLEOTIDE SEQUENCE [LARGE SCALE GENOMIC DNA]</scope>
    <source>
        <strain evidence="4 5">JCM 15503</strain>
    </source>
</reference>
<gene>
    <name evidence="4" type="ORF">GCM10009107_49980</name>
</gene>
<accession>A0ABN1KES8</accession>
<dbReference type="InterPro" id="IPR050902">
    <property type="entry name" value="ABC_Transporter_SBP"/>
</dbReference>
<protein>
    <submittedName>
        <fullName evidence="4">Cobalamin-binding protein</fullName>
    </submittedName>
</protein>
<dbReference type="PANTHER" id="PTHR30535">
    <property type="entry name" value="VITAMIN B12-BINDING PROTEIN"/>
    <property type="match status" value="1"/>
</dbReference>
<evidence type="ECO:0000313" key="5">
    <source>
        <dbReference type="Proteomes" id="UP001500279"/>
    </source>
</evidence>
<dbReference type="PANTHER" id="PTHR30535:SF34">
    <property type="entry name" value="MOLYBDATE-BINDING PROTEIN MOLA"/>
    <property type="match status" value="1"/>
</dbReference>
<feature type="domain" description="Fe/B12 periplasmic-binding" evidence="3">
    <location>
        <begin position="47"/>
        <end position="300"/>
    </location>
</feature>
<name>A0ABN1KES8_9BURK</name>
<evidence type="ECO:0000313" key="4">
    <source>
        <dbReference type="EMBL" id="GAA0764179.1"/>
    </source>
</evidence>
<dbReference type="EMBL" id="BAAAEW010000042">
    <property type="protein sequence ID" value="GAA0764179.1"/>
    <property type="molecule type" value="Genomic_DNA"/>
</dbReference>
<evidence type="ECO:0000256" key="1">
    <source>
        <dbReference type="ARBA" id="ARBA00022729"/>
    </source>
</evidence>
<evidence type="ECO:0000256" key="2">
    <source>
        <dbReference type="SAM" id="SignalP"/>
    </source>
</evidence>
<proteinExistence type="predicted"/>
<dbReference type="PROSITE" id="PS50983">
    <property type="entry name" value="FE_B12_PBP"/>
    <property type="match status" value="1"/>
</dbReference>
<dbReference type="Pfam" id="PF01497">
    <property type="entry name" value="Peripla_BP_2"/>
    <property type="match status" value="1"/>
</dbReference>
<dbReference type="SUPFAM" id="SSF53807">
    <property type="entry name" value="Helical backbone' metal receptor"/>
    <property type="match status" value="1"/>
</dbReference>
<organism evidence="4 5">
    <name type="scientific">Ideonella azotifigens</name>
    <dbReference type="NCBI Taxonomy" id="513160"/>
    <lineage>
        <taxon>Bacteria</taxon>
        <taxon>Pseudomonadati</taxon>
        <taxon>Pseudomonadota</taxon>
        <taxon>Betaproteobacteria</taxon>
        <taxon>Burkholderiales</taxon>
        <taxon>Sphaerotilaceae</taxon>
        <taxon>Ideonella</taxon>
    </lineage>
</organism>
<dbReference type="Proteomes" id="UP001500279">
    <property type="component" value="Unassembled WGS sequence"/>
</dbReference>
<keyword evidence="1 2" id="KW-0732">Signal</keyword>
<comment type="caution">
    <text evidence="4">The sequence shown here is derived from an EMBL/GenBank/DDBJ whole genome shotgun (WGS) entry which is preliminary data.</text>
</comment>
<dbReference type="InterPro" id="IPR002491">
    <property type="entry name" value="ABC_transptr_periplasmic_BD"/>
</dbReference>
<keyword evidence="5" id="KW-1185">Reference proteome</keyword>